<feature type="chain" id="PRO_5031513323" evidence="3">
    <location>
        <begin position="28"/>
        <end position="656"/>
    </location>
</feature>
<evidence type="ECO:0000313" key="5">
    <source>
        <dbReference type="Proteomes" id="UP000029109"/>
    </source>
</evidence>
<evidence type="ECO:0000256" key="2">
    <source>
        <dbReference type="SAM" id="Phobius"/>
    </source>
</evidence>
<evidence type="ECO:0000256" key="3">
    <source>
        <dbReference type="SAM" id="SignalP"/>
    </source>
</evidence>
<dbReference type="AlphaFoldDB" id="A0A7V8HPP7"/>
<reference evidence="4 5" key="1">
    <citation type="submission" date="2014-03" db="EMBL/GenBank/DDBJ databases">
        <title>Genomics of Bifidobacteria.</title>
        <authorList>
            <person name="Ventura M."/>
            <person name="Milani C."/>
            <person name="Lugli G.A."/>
        </authorList>
    </citation>
    <scope>NUCLEOTIDE SEQUENCE [LARGE SCALE GENOMIC DNA]</scope>
    <source>
        <strain evidence="4 5">LMG 21816</strain>
    </source>
</reference>
<proteinExistence type="predicted"/>
<dbReference type="EMBL" id="JGZJ01000009">
    <property type="protein sequence ID" value="KFI81773.1"/>
    <property type="molecule type" value="Genomic_DNA"/>
</dbReference>
<feature type="transmembrane region" description="Helical" evidence="2">
    <location>
        <begin position="631"/>
        <end position="652"/>
    </location>
</feature>
<keyword evidence="2" id="KW-0812">Transmembrane</keyword>
<name>A0A7V8HPP7_9BIFI</name>
<comment type="caution">
    <text evidence="4">The sequence shown here is derived from an EMBL/GenBank/DDBJ whole genome shotgun (WGS) entry which is preliminary data.</text>
</comment>
<gene>
    <name evidence="4" type="ORF">BPULL_1432</name>
</gene>
<accession>A0A7V8HPP7</accession>
<feature type="region of interest" description="Disordered" evidence="1">
    <location>
        <begin position="585"/>
        <end position="627"/>
    </location>
</feature>
<protein>
    <submittedName>
        <fullName evidence="4">Uncharacterized protein</fullName>
    </submittedName>
</protein>
<feature type="signal peptide" evidence="3">
    <location>
        <begin position="1"/>
        <end position="27"/>
    </location>
</feature>
<feature type="compositionally biased region" description="Basic and acidic residues" evidence="1">
    <location>
        <begin position="609"/>
        <end position="622"/>
    </location>
</feature>
<evidence type="ECO:0000256" key="1">
    <source>
        <dbReference type="SAM" id="MobiDB-lite"/>
    </source>
</evidence>
<organism evidence="4 5">
    <name type="scientific">Bifidobacterium pullorum</name>
    <dbReference type="NCBI Taxonomy" id="78448"/>
    <lineage>
        <taxon>Bacteria</taxon>
        <taxon>Bacillati</taxon>
        <taxon>Actinomycetota</taxon>
        <taxon>Actinomycetes</taxon>
        <taxon>Bifidobacteriales</taxon>
        <taxon>Bifidobacteriaceae</taxon>
        <taxon>Bifidobacterium</taxon>
    </lineage>
</organism>
<evidence type="ECO:0000313" key="4">
    <source>
        <dbReference type="EMBL" id="KFI81773.1"/>
    </source>
</evidence>
<dbReference type="Proteomes" id="UP000029109">
    <property type="component" value="Unassembled WGS sequence"/>
</dbReference>
<sequence length="656" mass="68092">MSFVKKTIASAAAIAALVAVPTATAVADDAVAQDTATVQAQASSVNSITVGAWTVYDRTTGISNPTYVVDDLNAVNPHDIWASGGNVYLGTQRTDGKTFLIVQYYDDAGKTYDVTFTRTPSSDTTVTSLTAGGYNVDLAKAATVEGDFIEVADLSAVDFAAVGGSWAYGVTVTKAAETDGDGYARILYMVAAEDGTQGPTYTVTFQQTKKSSDTTLTDLSVDGYHIDLDAAATVEGYTIEVDDPSAVNPEAISGSWAKGSDVKIGATAEGKNKVSYTYYVVAEDGTTGKVAYQVNFVKSPSTDTHITNLIVDGDYAIDLTQAATSEGYTIAVADPFAVDPTVIAGSWAAGADVKLGATVEGKNKVSYTYYVVAEDGKTQGPDYKVTFVKAKNSATTLSTLTVDGYVVYEPAQGLTDATTTDGHVITVDDPSAIDPNVIGGAWAAGADVKLGASSTSSDGSQVSYTYYVVAEDGTQGTASYKVTFKKAKKSSDATLTTLTVDGYVAYDAVKGPFDATTTDGHTFVVDDPSAIDPSVIGGAWAAGADVLLGGSSEAADGSSVSYFYYVVAEDGTRSEVTYKVNFVKAQDGETPTEPEEPGKDDETTTPAEDEQKADENKPDENKSALGDTGSAVLGVSVFALLLAAGSAVIFVMRKRA</sequence>
<keyword evidence="3" id="KW-0732">Signal</keyword>
<keyword evidence="2" id="KW-1133">Transmembrane helix</keyword>
<keyword evidence="2" id="KW-0472">Membrane</keyword>